<comment type="caution">
    <text evidence="1">The sequence shown here is derived from an EMBL/GenBank/DDBJ whole genome shotgun (WGS) entry which is preliminary data.</text>
</comment>
<proteinExistence type="predicted"/>
<dbReference type="Proteomes" id="UP000075816">
    <property type="component" value="Unassembled WGS sequence"/>
</dbReference>
<dbReference type="EMBL" id="LVEA01000028">
    <property type="protein sequence ID" value="KYL04836.1"/>
    <property type="molecule type" value="Genomic_DNA"/>
</dbReference>
<organism evidence="1 2">
    <name type="scientific">Fusobacterium necrophorum subsp. funduliforme</name>
    <dbReference type="NCBI Taxonomy" id="143387"/>
    <lineage>
        <taxon>Bacteria</taxon>
        <taxon>Fusobacteriati</taxon>
        <taxon>Fusobacteriota</taxon>
        <taxon>Fusobacteriia</taxon>
        <taxon>Fusobacteriales</taxon>
        <taxon>Fusobacteriaceae</taxon>
        <taxon>Fusobacterium</taxon>
    </lineage>
</organism>
<dbReference type="InterPro" id="IPR011697">
    <property type="entry name" value="Peptidase_C26"/>
</dbReference>
<gene>
    <name evidence="1" type="ORF">A2J07_10330</name>
</gene>
<protein>
    <submittedName>
        <fullName evidence="1">Gamma-glutamyl-gamma-aminobutyrate hydrolase</fullName>
    </submittedName>
</protein>
<dbReference type="Pfam" id="PF07722">
    <property type="entry name" value="Peptidase_C26"/>
    <property type="match status" value="1"/>
</dbReference>
<dbReference type="AlphaFoldDB" id="A0A162J0X3"/>
<name>A0A162J0X3_9FUSO</name>
<dbReference type="PRINTS" id="PR00096">
    <property type="entry name" value="GATASE"/>
</dbReference>
<dbReference type="FunFam" id="3.40.50.880:FF:000030">
    <property type="entry name" value="Gamma-glutamyl-gamma-aminobutyrate hydrolase PuuD"/>
    <property type="match status" value="1"/>
</dbReference>
<dbReference type="PRINTS" id="PR00097">
    <property type="entry name" value="ANTSNTHASEII"/>
</dbReference>
<accession>A0A162J0X3</accession>
<dbReference type="PROSITE" id="PS51273">
    <property type="entry name" value="GATASE_TYPE_1"/>
    <property type="match status" value="1"/>
</dbReference>
<dbReference type="InterPro" id="IPR029062">
    <property type="entry name" value="Class_I_gatase-like"/>
</dbReference>
<evidence type="ECO:0000313" key="2">
    <source>
        <dbReference type="Proteomes" id="UP000075816"/>
    </source>
</evidence>
<dbReference type="GO" id="GO:0005829">
    <property type="term" value="C:cytosol"/>
    <property type="evidence" value="ECO:0007669"/>
    <property type="project" value="TreeGrafter"/>
</dbReference>
<dbReference type="RefSeq" id="WP_005956880.1">
    <property type="nucleotide sequence ID" value="NZ_CAXOUM010000002.1"/>
</dbReference>
<dbReference type="PANTHER" id="PTHR43235:SF1">
    <property type="entry name" value="GLUTAMINE AMIDOTRANSFERASE PB2B2.05-RELATED"/>
    <property type="match status" value="1"/>
</dbReference>
<reference evidence="1 2" key="1">
    <citation type="submission" date="2016-03" db="EMBL/GenBank/DDBJ databases">
        <title>Comparative genomics of human isolates of Fusobacterium necrophorum.</title>
        <authorList>
            <person name="Jensen A."/>
            <person name="Bank S."/>
            <person name="Andersen P.S."/>
            <person name="Kristensen L.H."/>
            <person name="Prag J."/>
        </authorList>
    </citation>
    <scope>NUCLEOTIDE SEQUENCE [LARGE SCALE GENOMIC DNA]</scope>
    <source>
        <strain evidence="1 2">LS_1264</strain>
    </source>
</reference>
<dbReference type="InterPro" id="IPR044668">
    <property type="entry name" value="PuuD-like"/>
</dbReference>
<dbReference type="Gene3D" id="3.40.50.880">
    <property type="match status" value="1"/>
</dbReference>
<dbReference type="SUPFAM" id="SSF52317">
    <property type="entry name" value="Class I glutamine amidotransferase-like"/>
    <property type="match status" value="1"/>
</dbReference>
<keyword evidence="1" id="KW-0378">Hydrolase</keyword>
<sequence>MKALIGITGSIITCGGDDIFSAYERAYVNDDYISAVEKAGGIPIILPIVEEEENIKEMVSRVDAVLLSGGYDIDPSYWGEEIGRKYQRIYPRRDRYEMLVIRYAKEMQKPVLGICRGHQMINVAFGGSLYQDISEIPGAYIQHVQQANYYEATHGIIVEEDSFLAKSMGQKGRVNSYHHLAIKDLGESLRIVGKAPDGVIEAIEWITEEQFFVGVQFHPEMMHRHHAFALNIFKDFMEEVEKRKNEKEMSTK</sequence>
<dbReference type="GO" id="GO:0006598">
    <property type="term" value="P:polyamine catabolic process"/>
    <property type="evidence" value="ECO:0007669"/>
    <property type="project" value="TreeGrafter"/>
</dbReference>
<dbReference type="eggNOG" id="COG2071">
    <property type="taxonomic scope" value="Bacteria"/>
</dbReference>
<dbReference type="GO" id="GO:0033969">
    <property type="term" value="F:gamma-glutamyl-gamma-aminobutyrate hydrolase activity"/>
    <property type="evidence" value="ECO:0007669"/>
    <property type="project" value="TreeGrafter"/>
</dbReference>
<evidence type="ECO:0000313" key="1">
    <source>
        <dbReference type="EMBL" id="KYL04836.1"/>
    </source>
</evidence>
<dbReference type="KEGG" id="fnf:BSQ88_06760"/>
<dbReference type="CDD" id="cd01745">
    <property type="entry name" value="GATase1_2"/>
    <property type="match status" value="1"/>
</dbReference>
<dbReference type="PANTHER" id="PTHR43235">
    <property type="entry name" value="GLUTAMINE AMIDOTRANSFERASE PB2B2.05-RELATED"/>
    <property type="match status" value="1"/>
</dbReference>